<evidence type="ECO:0000256" key="7">
    <source>
        <dbReference type="SAM" id="MobiDB-lite"/>
    </source>
</evidence>
<feature type="transmembrane region" description="Helical" evidence="8">
    <location>
        <begin position="316"/>
        <end position="341"/>
    </location>
</feature>
<evidence type="ECO:0000256" key="3">
    <source>
        <dbReference type="ARBA" id="ARBA00022692"/>
    </source>
</evidence>
<dbReference type="Proteomes" id="UP001300502">
    <property type="component" value="Unassembled WGS sequence"/>
</dbReference>
<proteinExistence type="predicted"/>
<dbReference type="AlphaFoldDB" id="A0AAV9I9G8"/>
<dbReference type="InterPro" id="IPR055313">
    <property type="entry name" value="Temptin-like"/>
</dbReference>
<feature type="domain" description="Cytochrome b561" evidence="10">
    <location>
        <begin position="219"/>
        <end position="336"/>
    </location>
</feature>
<comment type="caution">
    <text evidence="11">The sequence shown here is derived from an EMBL/GenBank/DDBJ whole genome shotgun (WGS) entry which is preliminary data.</text>
</comment>
<dbReference type="PANTHER" id="PTHR34737:SF2">
    <property type="entry name" value="EF-HAND DOMAIN-CONTAINING PROTEIN"/>
    <property type="match status" value="1"/>
</dbReference>
<keyword evidence="12" id="KW-1185">Reference proteome</keyword>
<keyword evidence="9" id="KW-0732">Signal</keyword>
<dbReference type="InterPro" id="IPR057626">
    <property type="entry name" value="S-S_Temptin"/>
</dbReference>
<feature type="signal peptide" evidence="9">
    <location>
        <begin position="1"/>
        <end position="24"/>
    </location>
</feature>
<feature type="transmembrane region" description="Helical" evidence="8">
    <location>
        <begin position="285"/>
        <end position="304"/>
    </location>
</feature>
<dbReference type="Gene3D" id="1.20.120.1770">
    <property type="match status" value="1"/>
</dbReference>
<evidence type="ECO:0000256" key="9">
    <source>
        <dbReference type="SAM" id="SignalP"/>
    </source>
</evidence>
<feature type="region of interest" description="Disordered" evidence="7">
    <location>
        <begin position="426"/>
        <end position="472"/>
    </location>
</feature>
<dbReference type="GO" id="GO:0016020">
    <property type="term" value="C:membrane"/>
    <property type="evidence" value="ECO:0007669"/>
    <property type="project" value="UniProtKB-SubCell"/>
</dbReference>
<sequence>MKLQRVFAFVFICYFFFSYEISEAKFEFLEQIPNGYRLYSLNLSNCQAIGHLRQNLDDPTSYCEPGNGLNQFGRDFLEAGLRWTKTLCEKDSDGDGLSNGVELGDPCCIWVPGAIPLRLEPLSLPNDPRSTVPLQYDIMDCRTDIILGPELAANTEDSISAPVQSPSSIIHSPSPIAATVLPNQPLTNMSQQQSGEEEKTDENVVATTQTISTSHIIKTHASLGYAGFMLLLPLGFLSARYLQPLIGETWWLYASLVFQVAGFSCALSSWIVIAKHTSEITRSSLATFHDVLGFISIGLLFLLLVNSFLQLWKNNYGHILGILGPFLAVTLICIGVAESFSGIQLLQDMQNVFRNIQRSKDIFLIWIVTQLLFLPLAELCYFLWNIAGGDKLQDTSDMNRGLYRRAESEYLSLLNNDTSGLHVLEEDSENEEDATVSRTMPTNSVSKEETNQRAEDVFSQRNNSNSNSEPPRDTAVLRIAQLESLWLWLRRLPWICGIVAALSTVVFSSIEMHLTSRLDQP</sequence>
<dbReference type="PANTHER" id="PTHR34737">
    <property type="entry name" value="EF-HAND DOMAIN-CONTAINING PROTEIN"/>
    <property type="match status" value="1"/>
</dbReference>
<feature type="transmembrane region" description="Helical" evidence="8">
    <location>
        <begin position="222"/>
        <end position="239"/>
    </location>
</feature>
<dbReference type="CDD" id="cd08760">
    <property type="entry name" value="Cyt_b561_FRRS1_like"/>
    <property type="match status" value="1"/>
</dbReference>
<dbReference type="SMART" id="SM00665">
    <property type="entry name" value="B561"/>
    <property type="match status" value="1"/>
</dbReference>
<comment type="subcellular location">
    <subcellularLocation>
        <location evidence="1">Membrane</location>
    </subcellularLocation>
</comment>
<dbReference type="InterPro" id="IPR006593">
    <property type="entry name" value="Cyt_b561/ferric_Rdtase_TM"/>
</dbReference>
<keyword evidence="2" id="KW-0813">Transport</keyword>
<dbReference type="EMBL" id="JANCYU010000021">
    <property type="protein sequence ID" value="KAK4524032.1"/>
    <property type="molecule type" value="Genomic_DNA"/>
</dbReference>
<evidence type="ECO:0000259" key="10">
    <source>
        <dbReference type="SMART" id="SM00665"/>
    </source>
</evidence>
<evidence type="ECO:0000256" key="6">
    <source>
        <dbReference type="ARBA" id="ARBA00023136"/>
    </source>
</evidence>
<keyword evidence="6 8" id="KW-0472">Membrane</keyword>
<evidence type="ECO:0000313" key="12">
    <source>
        <dbReference type="Proteomes" id="UP001300502"/>
    </source>
</evidence>
<protein>
    <recommendedName>
        <fullName evidence="10">Cytochrome b561 domain-containing protein</fullName>
    </recommendedName>
</protein>
<evidence type="ECO:0000256" key="4">
    <source>
        <dbReference type="ARBA" id="ARBA00022982"/>
    </source>
</evidence>
<evidence type="ECO:0000256" key="8">
    <source>
        <dbReference type="SAM" id="Phobius"/>
    </source>
</evidence>
<feature type="compositionally biased region" description="Polar residues" evidence="7">
    <location>
        <begin position="436"/>
        <end position="445"/>
    </location>
</feature>
<organism evidence="11 12">
    <name type="scientific">Galdieria yellowstonensis</name>
    <dbReference type="NCBI Taxonomy" id="3028027"/>
    <lineage>
        <taxon>Eukaryota</taxon>
        <taxon>Rhodophyta</taxon>
        <taxon>Bangiophyceae</taxon>
        <taxon>Galdieriales</taxon>
        <taxon>Galdieriaceae</taxon>
        <taxon>Galdieria</taxon>
    </lineage>
</organism>
<accession>A0AAV9I9G8</accession>
<evidence type="ECO:0000256" key="1">
    <source>
        <dbReference type="ARBA" id="ARBA00004370"/>
    </source>
</evidence>
<keyword evidence="3 8" id="KW-0812">Transmembrane</keyword>
<gene>
    <name evidence="11" type="ORF">GAYE_SCF01G1931</name>
</gene>
<dbReference type="Pfam" id="PF24784">
    <property type="entry name" value="Temptin_C"/>
    <property type="match status" value="1"/>
</dbReference>
<name>A0AAV9I9G8_9RHOD</name>
<evidence type="ECO:0000256" key="5">
    <source>
        <dbReference type="ARBA" id="ARBA00022989"/>
    </source>
</evidence>
<keyword evidence="5 8" id="KW-1133">Transmembrane helix</keyword>
<reference evidence="11 12" key="1">
    <citation type="submission" date="2022-07" db="EMBL/GenBank/DDBJ databases">
        <title>Genome-wide signatures of adaptation to extreme environments.</title>
        <authorList>
            <person name="Cho C.H."/>
            <person name="Yoon H.S."/>
        </authorList>
    </citation>
    <scope>NUCLEOTIDE SEQUENCE [LARGE SCALE GENOMIC DNA]</scope>
    <source>
        <strain evidence="11 12">108.79 E11</strain>
    </source>
</reference>
<keyword evidence="4" id="KW-0249">Electron transport</keyword>
<evidence type="ECO:0000313" key="11">
    <source>
        <dbReference type="EMBL" id="KAK4524032.1"/>
    </source>
</evidence>
<feature type="chain" id="PRO_5043810150" description="Cytochrome b561 domain-containing protein" evidence="9">
    <location>
        <begin position="25"/>
        <end position="521"/>
    </location>
</feature>
<feature type="transmembrane region" description="Helical" evidence="8">
    <location>
        <begin position="362"/>
        <end position="384"/>
    </location>
</feature>
<feature type="compositionally biased region" description="Basic and acidic residues" evidence="7">
    <location>
        <begin position="446"/>
        <end position="458"/>
    </location>
</feature>
<evidence type="ECO:0000256" key="2">
    <source>
        <dbReference type="ARBA" id="ARBA00022448"/>
    </source>
</evidence>
<feature type="transmembrane region" description="Helical" evidence="8">
    <location>
        <begin position="251"/>
        <end position="273"/>
    </location>
</feature>